<dbReference type="InterPro" id="IPR011990">
    <property type="entry name" value="TPR-like_helical_dom_sf"/>
</dbReference>
<evidence type="ECO:0000259" key="1">
    <source>
        <dbReference type="SMART" id="SM00382"/>
    </source>
</evidence>
<dbReference type="InterPro" id="IPR049945">
    <property type="entry name" value="AAA_22"/>
</dbReference>
<reference evidence="2 3" key="1">
    <citation type="submission" date="2018-10" db="EMBL/GenBank/DDBJ databases">
        <title>Isolation, diversity and antibacterial activity of antinobacteria from the wheat rhizosphere soil.</title>
        <authorList>
            <person name="Sun T."/>
        </authorList>
    </citation>
    <scope>NUCLEOTIDE SEQUENCE [LARGE SCALE GENOMIC DNA]</scope>
    <source>
        <strain evidence="2 3">SJ-23</strain>
    </source>
</reference>
<dbReference type="SUPFAM" id="SSF48452">
    <property type="entry name" value="TPR-like"/>
    <property type="match status" value="1"/>
</dbReference>
<keyword evidence="3" id="KW-1185">Reference proteome</keyword>
<dbReference type="InterPro" id="IPR003593">
    <property type="entry name" value="AAA+_ATPase"/>
</dbReference>
<organism evidence="2 3">
    <name type="scientific">Agromyces tardus</name>
    <dbReference type="NCBI Taxonomy" id="2583849"/>
    <lineage>
        <taxon>Bacteria</taxon>
        <taxon>Bacillati</taxon>
        <taxon>Actinomycetota</taxon>
        <taxon>Actinomycetes</taxon>
        <taxon>Micrococcales</taxon>
        <taxon>Microbacteriaceae</taxon>
        <taxon>Agromyces</taxon>
    </lineage>
</organism>
<dbReference type="Gene3D" id="1.25.40.10">
    <property type="entry name" value="Tetratricopeptide repeat domain"/>
    <property type="match status" value="1"/>
</dbReference>
<dbReference type="PANTHER" id="PTHR47691:SF3">
    <property type="entry name" value="HTH-TYPE TRANSCRIPTIONAL REGULATOR RV0890C-RELATED"/>
    <property type="match status" value="1"/>
</dbReference>
<evidence type="ECO:0000313" key="2">
    <source>
        <dbReference type="EMBL" id="RNB51767.1"/>
    </source>
</evidence>
<dbReference type="AlphaFoldDB" id="A0A3M8AMB2"/>
<dbReference type="Pfam" id="PF13271">
    <property type="entry name" value="DUF4062"/>
    <property type="match status" value="1"/>
</dbReference>
<feature type="domain" description="AAA+ ATPase" evidence="1">
    <location>
        <begin position="216"/>
        <end position="344"/>
    </location>
</feature>
<dbReference type="PANTHER" id="PTHR47691">
    <property type="entry name" value="REGULATOR-RELATED"/>
    <property type="match status" value="1"/>
</dbReference>
<comment type="caution">
    <text evidence="2">The sequence shown here is derived from an EMBL/GenBank/DDBJ whole genome shotgun (WGS) entry which is preliminary data.</text>
</comment>
<gene>
    <name evidence="2" type="ORF">EDM22_02070</name>
</gene>
<dbReference type="OrthoDB" id="9812579at2"/>
<dbReference type="SUPFAM" id="SSF52540">
    <property type="entry name" value="P-loop containing nucleoside triphosphate hydrolases"/>
    <property type="match status" value="1"/>
</dbReference>
<accession>A0A3M8AMB2</accession>
<name>A0A3M8AMB2_9MICO</name>
<dbReference type="InterPro" id="IPR027417">
    <property type="entry name" value="P-loop_NTPase"/>
</dbReference>
<dbReference type="Gene3D" id="3.40.50.300">
    <property type="entry name" value="P-loop containing nucleotide triphosphate hydrolases"/>
    <property type="match status" value="1"/>
</dbReference>
<dbReference type="SMART" id="SM00382">
    <property type="entry name" value="AAA"/>
    <property type="match status" value="1"/>
</dbReference>
<dbReference type="EMBL" id="RHHB01000002">
    <property type="protein sequence ID" value="RNB51767.1"/>
    <property type="molecule type" value="Genomic_DNA"/>
</dbReference>
<dbReference type="InterPro" id="IPR025139">
    <property type="entry name" value="DUF4062"/>
</dbReference>
<proteinExistence type="predicted"/>
<dbReference type="Proteomes" id="UP000275048">
    <property type="component" value="Unassembled WGS sequence"/>
</dbReference>
<protein>
    <submittedName>
        <fullName evidence="2">DUF4062 domain-containing protein</fullName>
    </submittedName>
</protein>
<dbReference type="Pfam" id="PF13401">
    <property type="entry name" value="AAA_22"/>
    <property type="match status" value="1"/>
</dbReference>
<sequence length="885" mass="96521">MHAGDTEGLAMTDGAPEVPIRTPDQRLRVFVSSTLKELEPERRAARAAIEGLHLAPVMFELGARPHPPQQLYRAYLEQSDVFVGIYWEHYGWIAPAEEISGLEDEYRLAPRHMPKLIYLKQPAEREERLTELLNRIRDDDTASYTPFTTTEQLAELIEGDLATLLAERFDAARVGARPVVEEAPALAPEHIPVPYTESVGREQEVATLLDWLGDRTQRVITLVGPGGIGKSRLAIEVARSAGQSFDRVTFVQLEYVAEPVDVLPAIARELGVRDSGDRPLSEQLGVARAGRRDLIVLDSFEHVLSAASDVMSLLNELPDATFLVTSRARLRIRGERVFDVEPLGLPPDPARASVESISEAPAVRLFLNRARAADPRFEVTAENAEGVARICLALEGVPLAIELAAARIRALTPAAMLGRLDRMLPLLVTAARDIPERQRTIQATVEWSIDLLSPEARALFVRLGVFAGDFSLDAVEAISADAPWAADLLGPLLELVDGSLLRLHADDGVPVYSMLVPVREIASARFALEPDAAAVRRAHGEHYLQLAGEIGPLLQGPTQAGALTRLEAERDNLRAAYRHMIAEGEVDAVALAVWRLFLYWWIRGEFPEAKAWMEDVLHAGVPLRDHTRAIALGLTSWVSLLQPGAQVDLGPIEWSLALFHAVGDKLGEGGALTALAIACTAMTPPDFERAEGLQRRALELVTPDEHPTFAGLFRDALGNLVLSKGDVDQAIEIFEGLLEDARRQEDVFIESITLANLGWARLAHGEARPDIFVRDLELSLRLGNEDGVGYALEGLAACAAAVGDIDRAGALFGAAETVRIRTGLVDQRSNVTYLPIVERILASDRAAEFQSARERGRRMPRRAALDFALAATQATAEAGVGATPT</sequence>
<evidence type="ECO:0000313" key="3">
    <source>
        <dbReference type="Proteomes" id="UP000275048"/>
    </source>
</evidence>